<organism evidence="1 2">
    <name type="scientific">Photorhabdus temperata subsp. temperata Meg1</name>
    <dbReference type="NCBI Taxonomy" id="1393735"/>
    <lineage>
        <taxon>Bacteria</taxon>
        <taxon>Pseudomonadati</taxon>
        <taxon>Pseudomonadota</taxon>
        <taxon>Gammaproteobacteria</taxon>
        <taxon>Enterobacterales</taxon>
        <taxon>Morganellaceae</taxon>
        <taxon>Photorhabdus</taxon>
    </lineage>
</organism>
<proteinExistence type="predicted"/>
<name>A0A081RW07_PHOTE</name>
<evidence type="ECO:0000313" key="2">
    <source>
        <dbReference type="Proteomes" id="UP000028002"/>
    </source>
</evidence>
<accession>A0A081RW07</accession>
<comment type="caution">
    <text evidence="1">The sequence shown here is derived from an EMBL/GenBank/DDBJ whole genome shotgun (WGS) entry which is preliminary data.</text>
</comment>
<protein>
    <submittedName>
        <fullName evidence="1">Uncharacterized protein</fullName>
    </submittedName>
</protein>
<gene>
    <name evidence="1" type="ORF">MEG1DRAFT_02589</name>
</gene>
<reference evidence="1 2" key="1">
    <citation type="submission" date="2014-03" db="EMBL/GenBank/DDBJ databases">
        <title>Draft Genome of Photorhabdus temperata Meg1.</title>
        <authorList>
            <person name="Hurst S.G.IV."/>
            <person name="Morris K."/>
            <person name="Thomas K."/>
            <person name="Tisa L.S."/>
        </authorList>
    </citation>
    <scope>NUCLEOTIDE SEQUENCE [LARGE SCALE GENOMIC DNA]</scope>
    <source>
        <strain evidence="1 2">Meg1</strain>
    </source>
</reference>
<sequence>YDKHTYLNEQKEAYERWCAKLTKIVSRSPSQEYPATKN</sequence>
<dbReference type="EMBL" id="JGVH01000040">
    <property type="protein sequence ID" value="KER02860.1"/>
    <property type="molecule type" value="Genomic_DNA"/>
</dbReference>
<dbReference type="Proteomes" id="UP000028002">
    <property type="component" value="Unassembled WGS sequence"/>
</dbReference>
<dbReference type="AlphaFoldDB" id="A0A081RW07"/>
<feature type="non-terminal residue" evidence="1">
    <location>
        <position position="1"/>
    </location>
</feature>
<evidence type="ECO:0000313" key="1">
    <source>
        <dbReference type="EMBL" id="KER02860.1"/>
    </source>
</evidence>